<reference evidence="4" key="1">
    <citation type="submission" date="2021-03" db="EMBL/GenBank/DDBJ databases">
        <authorList>
            <person name="Kanchanasin P."/>
            <person name="Saeng-In P."/>
            <person name="Phongsopitanun W."/>
            <person name="Yuki M."/>
            <person name="Kudo T."/>
            <person name="Ohkuma M."/>
            <person name="Tanasupawat S."/>
        </authorList>
    </citation>
    <scope>NUCLEOTIDE SEQUENCE</scope>
    <source>
        <strain evidence="4">GKU 128</strain>
    </source>
</reference>
<dbReference type="PANTHER" id="PTHR34383:SF3">
    <property type="entry name" value="POLYPHOSPHATE:AMP PHOSPHOTRANSFERASE"/>
    <property type="match status" value="1"/>
</dbReference>
<feature type="domain" description="Polyphosphate kinase-2-related" evidence="3">
    <location>
        <begin position="42"/>
        <end position="272"/>
    </location>
</feature>
<evidence type="ECO:0000256" key="1">
    <source>
        <dbReference type="ARBA" id="ARBA00022679"/>
    </source>
</evidence>
<dbReference type="GO" id="GO:0008976">
    <property type="term" value="F:polyphosphate kinase activity"/>
    <property type="evidence" value="ECO:0007669"/>
    <property type="project" value="InterPro"/>
</dbReference>
<gene>
    <name evidence="4" type="ORF">J4573_03410</name>
</gene>
<evidence type="ECO:0000256" key="2">
    <source>
        <dbReference type="ARBA" id="ARBA00022777"/>
    </source>
</evidence>
<dbReference type="NCBIfam" id="TIGR03709">
    <property type="entry name" value="PPK2_rel_1"/>
    <property type="match status" value="1"/>
</dbReference>
<dbReference type="RefSeq" id="WP_208253689.1">
    <property type="nucleotide sequence ID" value="NZ_JAGEOJ010000001.1"/>
</dbReference>
<comment type="caution">
    <text evidence="4">The sequence shown here is derived from an EMBL/GenBank/DDBJ whole genome shotgun (WGS) entry which is preliminary data.</text>
</comment>
<dbReference type="InterPro" id="IPR022300">
    <property type="entry name" value="PPK2-rel_1"/>
</dbReference>
<dbReference type="PIRSF" id="PIRSF028756">
    <property type="entry name" value="PPK2_prd"/>
    <property type="match status" value="1"/>
</dbReference>
<dbReference type="PANTHER" id="PTHR34383">
    <property type="entry name" value="POLYPHOSPHATE:AMP PHOSPHOTRANSFERASE-RELATED"/>
    <property type="match status" value="1"/>
</dbReference>
<keyword evidence="5" id="KW-1185">Reference proteome</keyword>
<dbReference type="GO" id="GO:0006797">
    <property type="term" value="P:polyphosphate metabolic process"/>
    <property type="evidence" value="ECO:0007669"/>
    <property type="project" value="InterPro"/>
</dbReference>
<sequence length="318" mass="36869">MVTREQQAKRIAKFIKPLRVKPGSKVDLARDFDPAFKAGVQKKKDGVELLQTGIELLADYQRRLAAQDTYGVLMCLQALDAGGKDGTIRHVMSGVNPQGVHVAGFKVPSAEELDHDYLWRYARELPRRGDIGIFNRSHYEEVLVTRVHPEILDRQKLPPEARRKGMWRRRYHEINEWERHLSDNGFKVVKLFLNLSKEEQRARFLRRIDVPERNWKFSAADAREREHWDDYQRAFSRMLSATSTEWAPWYVIPADRKWFARICAAAVLAHTLIEIDPQYPEVGEQQLHDLEVVRKELIEQAPKGVPADPYAANGKRGK</sequence>
<name>A0A939T276_9ACTN</name>
<proteinExistence type="predicted"/>
<evidence type="ECO:0000313" key="4">
    <source>
        <dbReference type="EMBL" id="MBO2446123.1"/>
    </source>
</evidence>
<dbReference type="EMBL" id="JAGEOJ010000001">
    <property type="protein sequence ID" value="MBO2446123.1"/>
    <property type="molecule type" value="Genomic_DNA"/>
</dbReference>
<protein>
    <submittedName>
        <fullName evidence="4">Polyphosphate kinase 2 family protein</fullName>
    </submittedName>
</protein>
<evidence type="ECO:0000313" key="5">
    <source>
        <dbReference type="Proteomes" id="UP000669179"/>
    </source>
</evidence>
<dbReference type="Proteomes" id="UP000669179">
    <property type="component" value="Unassembled WGS sequence"/>
</dbReference>
<dbReference type="InterPro" id="IPR022488">
    <property type="entry name" value="PPK2-related"/>
</dbReference>
<keyword evidence="1" id="KW-0808">Transferase</keyword>
<dbReference type="InterPro" id="IPR016898">
    <property type="entry name" value="Polyphosphate_phosphotransfera"/>
</dbReference>
<keyword evidence="2 4" id="KW-0418">Kinase</keyword>
<dbReference type="Pfam" id="PF03976">
    <property type="entry name" value="PPK2"/>
    <property type="match status" value="1"/>
</dbReference>
<organism evidence="4 5">
    <name type="scientific">Actinomadura barringtoniae</name>
    <dbReference type="NCBI Taxonomy" id="1427535"/>
    <lineage>
        <taxon>Bacteria</taxon>
        <taxon>Bacillati</taxon>
        <taxon>Actinomycetota</taxon>
        <taxon>Actinomycetes</taxon>
        <taxon>Streptosporangiales</taxon>
        <taxon>Thermomonosporaceae</taxon>
        <taxon>Actinomadura</taxon>
    </lineage>
</organism>
<evidence type="ECO:0000259" key="3">
    <source>
        <dbReference type="Pfam" id="PF03976"/>
    </source>
</evidence>
<accession>A0A939T276</accession>
<dbReference type="AlphaFoldDB" id="A0A939T276"/>
<dbReference type="InterPro" id="IPR027417">
    <property type="entry name" value="P-loop_NTPase"/>
</dbReference>
<dbReference type="Gene3D" id="3.40.50.300">
    <property type="entry name" value="P-loop containing nucleotide triphosphate hydrolases"/>
    <property type="match status" value="1"/>
</dbReference>
<dbReference type="SUPFAM" id="SSF52540">
    <property type="entry name" value="P-loop containing nucleoside triphosphate hydrolases"/>
    <property type="match status" value="1"/>
</dbReference>